<protein>
    <submittedName>
        <fullName evidence="2">S4 domain-containing protein YaaA</fullName>
    </submittedName>
</protein>
<dbReference type="Pfam" id="PF13275">
    <property type="entry name" value="S4_2"/>
    <property type="match status" value="1"/>
</dbReference>
<proteinExistence type="predicted"/>
<dbReference type="Proteomes" id="UP001220377">
    <property type="component" value="Chromosome"/>
</dbReference>
<dbReference type="SUPFAM" id="SSF55174">
    <property type="entry name" value="Alpha-L RNA-binding motif"/>
    <property type="match status" value="1"/>
</dbReference>
<evidence type="ECO:0000313" key="2">
    <source>
        <dbReference type="EMBL" id="WDF82664.1"/>
    </source>
</evidence>
<gene>
    <name evidence="2" type="primary">yaaA</name>
    <name evidence="2" type="ORF">PQ472_12360</name>
</gene>
<dbReference type="EMBL" id="CP117884">
    <property type="protein sequence ID" value="WDF82664.1"/>
    <property type="molecule type" value="Genomic_DNA"/>
</dbReference>
<reference evidence="2 3" key="1">
    <citation type="submission" date="2023-02" db="EMBL/GenBank/DDBJ databases">
        <title>Genome sequence of Lacticaseibacillus sp. KACC 23028.</title>
        <authorList>
            <person name="Kim S."/>
            <person name="Heo J."/>
            <person name="Kwon S.-W."/>
        </authorList>
    </citation>
    <scope>NUCLEOTIDE SEQUENCE [LARGE SCALE GENOMIC DNA]</scope>
    <source>
        <strain evidence="2 3">KACC 23028</strain>
    </source>
</reference>
<evidence type="ECO:0000313" key="3">
    <source>
        <dbReference type="Proteomes" id="UP001220377"/>
    </source>
</evidence>
<dbReference type="Gene3D" id="3.10.290.10">
    <property type="entry name" value="RNA-binding S4 domain"/>
    <property type="match status" value="1"/>
</dbReference>
<dbReference type="InterPro" id="IPR036986">
    <property type="entry name" value="S4_RNA-bd_sf"/>
</dbReference>
<dbReference type="NCBIfam" id="TIGR02988">
    <property type="entry name" value="YaaA_near_RecF"/>
    <property type="match status" value="1"/>
</dbReference>
<dbReference type="InterPro" id="IPR014330">
    <property type="entry name" value="RNA-bd_S4-rel_YaaA"/>
</dbReference>
<dbReference type="PROSITE" id="PS50889">
    <property type="entry name" value="S4"/>
    <property type="match status" value="1"/>
</dbReference>
<evidence type="ECO:0000256" key="1">
    <source>
        <dbReference type="PROSITE-ProRule" id="PRU00182"/>
    </source>
</evidence>
<organism evidence="2 3">
    <name type="scientific">Lacticaseibacillus pabuli</name>
    <dbReference type="NCBI Taxonomy" id="3025672"/>
    <lineage>
        <taxon>Bacteria</taxon>
        <taxon>Bacillati</taxon>
        <taxon>Bacillota</taxon>
        <taxon>Bacilli</taxon>
        <taxon>Lactobacillales</taxon>
        <taxon>Lactobacillaceae</taxon>
        <taxon>Lacticaseibacillus</taxon>
    </lineage>
</organism>
<name>A0ABY7WR45_9LACO</name>
<sequence length="72" mass="7851">MQEITIHTPQITLGQALKETGIIDTGGAAKWFLRENTVQVNGEDDNRRGRKLDSGDVVTLPDGTQFTIVVAI</sequence>
<keyword evidence="3" id="KW-1185">Reference proteome</keyword>
<accession>A0ABY7WR45</accession>
<dbReference type="RefSeq" id="WP_274260292.1">
    <property type="nucleotide sequence ID" value="NZ_CP117884.1"/>
</dbReference>
<keyword evidence="1" id="KW-0694">RNA-binding</keyword>